<dbReference type="InterPro" id="IPR038144">
    <property type="entry name" value="IPI"/>
</dbReference>
<evidence type="ECO:0000256" key="2">
    <source>
        <dbReference type="SAM" id="Phobius"/>
    </source>
</evidence>
<protein>
    <submittedName>
        <fullName evidence="4">Spo0E family sporulation regulatory protein-aspartic acid phosphatase</fullName>
    </submittedName>
</protein>
<dbReference type="InterPro" id="IPR020481">
    <property type="entry name" value="Intracell_prot_inh_BsuPI"/>
</dbReference>
<evidence type="ECO:0000313" key="4">
    <source>
        <dbReference type="EMBL" id="MBA2133969.1"/>
    </source>
</evidence>
<evidence type="ECO:0000313" key="5">
    <source>
        <dbReference type="Proteomes" id="UP000657177"/>
    </source>
</evidence>
<organism evidence="4 5">
    <name type="scientific">Capillibacterium thermochitinicola</name>
    <dbReference type="NCBI Taxonomy" id="2699427"/>
    <lineage>
        <taxon>Bacteria</taxon>
        <taxon>Bacillati</taxon>
        <taxon>Bacillota</taxon>
        <taxon>Capillibacterium</taxon>
    </lineage>
</organism>
<dbReference type="Proteomes" id="UP000657177">
    <property type="component" value="Unassembled WGS sequence"/>
</dbReference>
<keyword evidence="5" id="KW-1185">Reference proteome</keyword>
<dbReference type="GO" id="GO:0043937">
    <property type="term" value="P:regulation of sporulation"/>
    <property type="evidence" value="ECO:0007669"/>
    <property type="project" value="InterPro"/>
</dbReference>
<dbReference type="GO" id="GO:0046983">
    <property type="term" value="F:protein dimerization activity"/>
    <property type="evidence" value="ECO:0007669"/>
    <property type="project" value="InterPro"/>
</dbReference>
<accession>A0A8J6LMP0</accession>
<keyword evidence="2" id="KW-0472">Membrane</keyword>
<sequence>MKILEIKIARGRARLHAVWNAKGYTDEEVLKVGDKLDLLLNKYQRLLDKKKGYYVLLRNAIFVLHQWNFIFHVKIRQNQRRTLPPFTLITSTAARSGPKPTSKVKNKEVSPLEKIPIKIGRETGTKSRRVSSFTYIKQERCDSMKKKHLRNIFMVVGIIVVSLLLFLSQVHKVGGSNSGTTKTEQLSSTRGQLSTSAAYQITEDKVIFDFALTNHSSEVLVLPFGSGQQFELVIRDEKGEEVYRYSDGKFFTMALVYKQINPGEALRWQDQWDRRDKTGNAASPGRYRAEIEILVIPEEDGDKVEGSQLRTTIEFTLPASQQVDEETDEAKTGRETPPVASGVKENKIIPSTEAKAMIVDVANMVMQALSTKDAEKLAQYVHPVKGVRFTPYTYVDTERDLVFTPNEIRNFFNNQQRYLWGYYDGSGEEIMLTPSEYYAKFIYSADFINADQIGYNQVLSSGNALENQFEVYENPIIVEYYFPGFDPVYEGMDWQSLRLVFEKYEDEWRLTGIIHNQWTI</sequence>
<dbReference type="Gene3D" id="4.10.280.10">
    <property type="entry name" value="Helix-loop-helix DNA-binding domain"/>
    <property type="match status" value="1"/>
</dbReference>
<dbReference type="InterPro" id="IPR018540">
    <property type="entry name" value="Spo0E-like"/>
</dbReference>
<dbReference type="Gene3D" id="2.60.40.2360">
    <property type="entry name" value="Intracellular proteinase inhibitor BsuPI"/>
    <property type="match status" value="1"/>
</dbReference>
<dbReference type="Pfam" id="PF12690">
    <property type="entry name" value="BsuPI"/>
    <property type="match status" value="1"/>
</dbReference>
<gene>
    <name evidence="4" type="ORF">G5B42_10545</name>
</gene>
<dbReference type="SUPFAM" id="SSF140500">
    <property type="entry name" value="BAS1536-like"/>
    <property type="match status" value="1"/>
</dbReference>
<proteinExistence type="predicted"/>
<feature type="region of interest" description="Disordered" evidence="1">
    <location>
        <begin position="321"/>
        <end position="341"/>
    </location>
</feature>
<dbReference type="EMBL" id="JAAKDE010000031">
    <property type="protein sequence ID" value="MBA2133969.1"/>
    <property type="molecule type" value="Genomic_DNA"/>
</dbReference>
<dbReference type="AlphaFoldDB" id="A0A8J6LMP0"/>
<keyword evidence="2" id="KW-0812">Transmembrane</keyword>
<keyword evidence="2" id="KW-1133">Transmembrane helix</keyword>
<feature type="domain" description="Intracellular proteinase inhibitor BsuPI" evidence="3">
    <location>
        <begin position="195"/>
        <end position="295"/>
    </location>
</feature>
<evidence type="ECO:0000259" key="3">
    <source>
        <dbReference type="Pfam" id="PF12690"/>
    </source>
</evidence>
<dbReference type="InterPro" id="IPR036638">
    <property type="entry name" value="HLH_DNA-bd_sf"/>
</dbReference>
<reference evidence="4" key="1">
    <citation type="submission" date="2020-06" db="EMBL/GenBank/DDBJ databases">
        <title>Novel chitinolytic bacterium.</title>
        <authorList>
            <person name="Ungkulpasvich U."/>
            <person name="Kosugi A."/>
            <person name="Uke A."/>
        </authorList>
    </citation>
    <scope>NUCLEOTIDE SEQUENCE</scope>
    <source>
        <strain evidence="4">UUS1-1</strain>
    </source>
</reference>
<comment type="caution">
    <text evidence="4">The sequence shown here is derived from an EMBL/GenBank/DDBJ whole genome shotgun (WGS) entry which is preliminary data.</text>
</comment>
<dbReference type="InterPro" id="IPR037208">
    <property type="entry name" value="Spo0E-like_sf"/>
</dbReference>
<feature type="transmembrane region" description="Helical" evidence="2">
    <location>
        <begin position="152"/>
        <end position="170"/>
    </location>
</feature>
<name>A0A8J6LMP0_9FIRM</name>
<evidence type="ECO:0000256" key="1">
    <source>
        <dbReference type="SAM" id="MobiDB-lite"/>
    </source>
</evidence>
<dbReference type="Pfam" id="PF09388">
    <property type="entry name" value="SpoOE-like"/>
    <property type="match status" value="1"/>
</dbReference>